<dbReference type="Pfam" id="PF00700">
    <property type="entry name" value="Flagellin_C"/>
    <property type="match status" value="1"/>
</dbReference>
<keyword evidence="4" id="KW-0964">Secreted</keyword>
<comment type="caution">
    <text evidence="8">The sequence shown here is derived from an EMBL/GenBank/DDBJ whole genome shotgun (WGS) entry which is preliminary data.</text>
</comment>
<dbReference type="PRINTS" id="PR00207">
    <property type="entry name" value="FLAGELLIN"/>
</dbReference>
<dbReference type="Pfam" id="PF00669">
    <property type="entry name" value="Flagellin_N"/>
    <property type="match status" value="1"/>
</dbReference>
<dbReference type="AlphaFoldDB" id="A0A4R5U867"/>
<evidence type="ECO:0000256" key="1">
    <source>
        <dbReference type="ARBA" id="ARBA00004365"/>
    </source>
</evidence>
<dbReference type="OrthoDB" id="9768249at2"/>
<keyword evidence="8" id="KW-0966">Cell projection</keyword>
<sequence>MTLRLSTAGIHQQGLSALLRQQSNVARAQLELTTQQKLINAADDPSGMANAKRLEHALSTLEQQDKDSALVEHRLRSQEQALTDVGTQLDRARQLTVQAGNGALSDADRASIAGELRQIREAIVAIGNRDDGTGNRLFAGSRDGVSPFVVDANGGVSYIGDDGRNQVEVAPGLRIRDTDPGSDLFLRVRTGDGLSRATAGTGNTGSGVLGSATVTDTAAWAGRSLSVHFTAPDTFELRDSAGAVVASGPYVAGSTISGGGIQMTISGTPATGDSFTIGKAPTQDVFGTLETLANALDAPAITASEKAARQNAINRALGDVTAAQDHFLSARADTGTRLAALDDATDGRESYGVSLETMLSTLRDVDPTEAASRLALQSTALEAAQRTLIKVQQMSIFQLL</sequence>
<feature type="domain" description="Flagellin N-terminal" evidence="6">
    <location>
        <begin position="7"/>
        <end position="141"/>
    </location>
</feature>
<keyword evidence="5" id="KW-0975">Bacterial flagellum</keyword>
<organism evidence="8 9">
    <name type="scientific">Luteimonas terrae</name>
    <dbReference type="NCBI Taxonomy" id="1530191"/>
    <lineage>
        <taxon>Bacteria</taxon>
        <taxon>Pseudomonadati</taxon>
        <taxon>Pseudomonadota</taxon>
        <taxon>Gammaproteobacteria</taxon>
        <taxon>Lysobacterales</taxon>
        <taxon>Lysobacteraceae</taxon>
        <taxon>Luteimonas</taxon>
    </lineage>
</organism>
<dbReference type="InterPro" id="IPR013384">
    <property type="entry name" value="Flagell_FlgL"/>
</dbReference>
<evidence type="ECO:0000256" key="2">
    <source>
        <dbReference type="ARBA" id="ARBA00004613"/>
    </source>
</evidence>
<dbReference type="NCBIfam" id="TIGR02550">
    <property type="entry name" value="flagell_flgL"/>
    <property type="match status" value="1"/>
</dbReference>
<evidence type="ECO:0000313" key="9">
    <source>
        <dbReference type="Proteomes" id="UP000295543"/>
    </source>
</evidence>
<evidence type="ECO:0000256" key="4">
    <source>
        <dbReference type="ARBA" id="ARBA00022525"/>
    </source>
</evidence>
<keyword evidence="8" id="KW-0969">Cilium</keyword>
<dbReference type="InterPro" id="IPR001029">
    <property type="entry name" value="Flagellin_N"/>
</dbReference>
<dbReference type="EMBL" id="SMTG01000004">
    <property type="protein sequence ID" value="TDK30553.1"/>
    <property type="molecule type" value="Genomic_DNA"/>
</dbReference>
<dbReference type="InterPro" id="IPR046358">
    <property type="entry name" value="Flagellin_C"/>
</dbReference>
<dbReference type="GO" id="GO:0005576">
    <property type="term" value="C:extracellular region"/>
    <property type="evidence" value="ECO:0007669"/>
    <property type="project" value="UniProtKB-SubCell"/>
</dbReference>
<dbReference type="GO" id="GO:0005198">
    <property type="term" value="F:structural molecule activity"/>
    <property type="evidence" value="ECO:0007669"/>
    <property type="project" value="InterPro"/>
</dbReference>
<evidence type="ECO:0000256" key="3">
    <source>
        <dbReference type="ARBA" id="ARBA00005709"/>
    </source>
</evidence>
<dbReference type="Proteomes" id="UP000295543">
    <property type="component" value="Unassembled WGS sequence"/>
</dbReference>
<keyword evidence="9" id="KW-1185">Reference proteome</keyword>
<evidence type="ECO:0000313" key="8">
    <source>
        <dbReference type="EMBL" id="TDK30553.1"/>
    </source>
</evidence>
<gene>
    <name evidence="8" type="primary">flgL</name>
    <name evidence="8" type="ORF">E2F49_09255</name>
</gene>
<dbReference type="InterPro" id="IPR001492">
    <property type="entry name" value="Flagellin"/>
</dbReference>
<dbReference type="GO" id="GO:0009424">
    <property type="term" value="C:bacterial-type flagellum hook"/>
    <property type="evidence" value="ECO:0007669"/>
    <property type="project" value="InterPro"/>
</dbReference>
<proteinExistence type="inferred from homology"/>
<dbReference type="Gene3D" id="1.20.1330.10">
    <property type="entry name" value="f41 fragment of flagellin, N-terminal domain"/>
    <property type="match status" value="2"/>
</dbReference>
<accession>A0A4R5U867</accession>
<comment type="subcellular location">
    <subcellularLocation>
        <location evidence="1">Bacterial flagellum</location>
    </subcellularLocation>
    <subcellularLocation>
        <location evidence="2">Secreted</location>
    </subcellularLocation>
</comment>
<dbReference type="SUPFAM" id="SSF64518">
    <property type="entry name" value="Phase 1 flagellin"/>
    <property type="match status" value="1"/>
</dbReference>
<dbReference type="GO" id="GO:0071973">
    <property type="term" value="P:bacterial-type flagellum-dependent cell motility"/>
    <property type="evidence" value="ECO:0007669"/>
    <property type="project" value="InterPro"/>
</dbReference>
<protein>
    <submittedName>
        <fullName evidence="8">Flagellar hook-associated protein 3</fullName>
    </submittedName>
</protein>
<feature type="domain" description="Flagellin C-terminal" evidence="7">
    <location>
        <begin position="320"/>
        <end position="400"/>
    </location>
</feature>
<dbReference type="PANTHER" id="PTHR42792">
    <property type="entry name" value="FLAGELLIN"/>
    <property type="match status" value="1"/>
</dbReference>
<evidence type="ECO:0000256" key="5">
    <source>
        <dbReference type="ARBA" id="ARBA00023143"/>
    </source>
</evidence>
<evidence type="ECO:0000259" key="6">
    <source>
        <dbReference type="Pfam" id="PF00669"/>
    </source>
</evidence>
<comment type="similarity">
    <text evidence="3">Belongs to the bacterial flagellin family.</text>
</comment>
<dbReference type="PANTHER" id="PTHR42792:SF1">
    <property type="entry name" value="FLAGELLAR HOOK-ASSOCIATED PROTEIN 3"/>
    <property type="match status" value="1"/>
</dbReference>
<reference evidence="8 9" key="1">
    <citation type="submission" date="2019-03" db="EMBL/GenBank/DDBJ databases">
        <title>Luteimonas zhaokaii sp.nov., isolated from the rectal contents of Plateau pika in Yushu, Qinghai Province, China.</title>
        <authorList>
            <person name="Zhang G."/>
        </authorList>
    </citation>
    <scope>NUCLEOTIDE SEQUENCE [LARGE SCALE GENOMIC DNA]</scope>
    <source>
        <strain evidence="8 9">THG-MD21</strain>
    </source>
</reference>
<name>A0A4R5U867_9GAMM</name>
<evidence type="ECO:0000259" key="7">
    <source>
        <dbReference type="Pfam" id="PF00700"/>
    </source>
</evidence>
<dbReference type="RefSeq" id="WP_133393645.1">
    <property type="nucleotide sequence ID" value="NZ_SMTG01000004.1"/>
</dbReference>
<keyword evidence="8" id="KW-0282">Flagellum</keyword>